<sequence>MTFGVLEWSGWLDQGQHESSQEPQPNLIAFANSPRTNGRRDYNKAVKTALAMACQVMRVDAKTLVLLHAESYPTPNQYYGSRLQSSKDETVLLTPGSYSGYGPAQVLVILNKFMGTGKANCFSWEESEDITKVKLTADVMKEYVPKKTATIPDFAEEITSIINSVPEREMYPCIFHDPTLSFHNKEYGTTDAYNRPISHLTRSELLHIGRCCNPDVLRQFGAILTKLIVVVSAREMPDHISSISADYVAKIPLVLASERYNRQFWKLLLHTIEPGTKLSAQPAALLAALSLRLGIVPLMKVSEQEMLGF</sequence>
<proteinExistence type="predicted"/>
<accession>A0A0A2JKR2</accession>
<evidence type="ECO:0000256" key="1">
    <source>
        <dbReference type="SAM" id="MobiDB-lite"/>
    </source>
</evidence>
<evidence type="ECO:0000313" key="2">
    <source>
        <dbReference type="EMBL" id="KGO52885.1"/>
    </source>
</evidence>
<name>A0A0A2JKR2_PENEN</name>
<dbReference type="Proteomes" id="UP000030143">
    <property type="component" value="Unassembled WGS sequence"/>
</dbReference>
<dbReference type="RefSeq" id="XP_016595581.1">
    <property type="nucleotide sequence ID" value="XM_016742059.1"/>
</dbReference>
<dbReference type="AlphaFoldDB" id="A0A0A2JKR2"/>
<dbReference type="HOGENOM" id="CLU_900477_0_0_1"/>
<dbReference type="VEuPathDB" id="FungiDB:PEXP_041560"/>
<dbReference type="GeneID" id="27677478"/>
<gene>
    <name evidence="2" type="ORF">PEX2_047840</name>
</gene>
<evidence type="ECO:0000313" key="3">
    <source>
        <dbReference type="Proteomes" id="UP000030143"/>
    </source>
</evidence>
<dbReference type="STRING" id="27334.A0A0A2JKR2"/>
<protein>
    <submittedName>
        <fullName evidence="2">Uncharacterized protein</fullName>
    </submittedName>
</protein>
<keyword evidence="3" id="KW-1185">Reference proteome</keyword>
<reference evidence="2 3" key="1">
    <citation type="journal article" date="2015" name="Mol. Plant Microbe Interact.">
        <title>Genome, transcriptome, and functional analyses of Penicillium expansum provide new insights into secondary metabolism and pathogenicity.</title>
        <authorList>
            <person name="Ballester A.R."/>
            <person name="Marcet-Houben M."/>
            <person name="Levin E."/>
            <person name="Sela N."/>
            <person name="Selma-Lazaro C."/>
            <person name="Carmona L."/>
            <person name="Wisniewski M."/>
            <person name="Droby S."/>
            <person name="Gonzalez-Candelas L."/>
            <person name="Gabaldon T."/>
        </authorList>
    </citation>
    <scope>NUCLEOTIDE SEQUENCE [LARGE SCALE GENOMIC DNA]</scope>
    <source>
        <strain evidence="2 3">MD-8</strain>
    </source>
</reference>
<dbReference type="EMBL" id="JQFZ01000258">
    <property type="protein sequence ID" value="KGO52885.1"/>
    <property type="molecule type" value="Genomic_DNA"/>
</dbReference>
<organism evidence="2 3">
    <name type="scientific">Penicillium expansum</name>
    <name type="common">Blue mold rot fungus</name>
    <dbReference type="NCBI Taxonomy" id="27334"/>
    <lineage>
        <taxon>Eukaryota</taxon>
        <taxon>Fungi</taxon>
        <taxon>Dikarya</taxon>
        <taxon>Ascomycota</taxon>
        <taxon>Pezizomycotina</taxon>
        <taxon>Eurotiomycetes</taxon>
        <taxon>Eurotiomycetidae</taxon>
        <taxon>Eurotiales</taxon>
        <taxon>Aspergillaceae</taxon>
        <taxon>Penicillium</taxon>
    </lineage>
</organism>
<feature type="region of interest" description="Disordered" evidence="1">
    <location>
        <begin position="14"/>
        <end position="35"/>
    </location>
</feature>
<comment type="caution">
    <text evidence="2">The sequence shown here is derived from an EMBL/GenBank/DDBJ whole genome shotgun (WGS) entry which is preliminary data.</text>
</comment>